<dbReference type="InterPro" id="IPR050588">
    <property type="entry name" value="WNK_Ser-Thr_kinase"/>
</dbReference>
<evidence type="ECO:0000313" key="10">
    <source>
        <dbReference type="EnsemblPlants" id="Solyc05g041420.3.1"/>
    </source>
</evidence>
<evidence type="ECO:0000259" key="9">
    <source>
        <dbReference type="PROSITE" id="PS50011"/>
    </source>
</evidence>
<sequence length="346" mass="39172">MFMPLFTVIELSMPTANPEATDQENELFAEVDPSGRFGRYEELLGHGAVKMVYRAFDLEEGREVAWNQIKLNKFIGSPFIISKIHSEIELLKNLKNDNIIVMYHFWKDTDHNILNFITEACASGNLREYRKKHRHVSIKALKKWSRQILQGLDFLHTHDPCVIHRDLNCSNIFINGNVGKVKIGDLGLATIVGKSHAAHSVLGTPEYMAPELYEENYTELVDVYSFGMCLIEMATLEIPYSECDSLAKLYKIVTSGKKPQAFNRVSDPELKAFIERCVGRPRARPSAAELLKDPFLSDYDENDLDISKAALGWFRNGAVIHKLSAVNAVEYCPLYVARDNLPSSNS</sequence>
<dbReference type="GO" id="GO:0005737">
    <property type="term" value="C:cytoplasm"/>
    <property type="evidence" value="ECO:0000318"/>
    <property type="project" value="GO_Central"/>
</dbReference>
<dbReference type="GO" id="GO:0005524">
    <property type="term" value="F:ATP binding"/>
    <property type="evidence" value="ECO:0007669"/>
    <property type="project" value="UniProtKB-KW"/>
</dbReference>
<dbReference type="GO" id="GO:0004674">
    <property type="term" value="F:protein serine/threonine kinase activity"/>
    <property type="evidence" value="ECO:0000318"/>
    <property type="project" value="GO_Central"/>
</dbReference>
<evidence type="ECO:0000256" key="7">
    <source>
        <dbReference type="ARBA" id="ARBA00047899"/>
    </source>
</evidence>
<dbReference type="Gene3D" id="3.30.200.20">
    <property type="entry name" value="Phosphorylase Kinase, domain 1"/>
    <property type="match status" value="1"/>
</dbReference>
<proteinExistence type="predicted"/>
<keyword evidence="11" id="KW-1185">Reference proteome</keyword>
<organism evidence="10">
    <name type="scientific">Solanum lycopersicum</name>
    <name type="common">Tomato</name>
    <name type="synonym">Lycopersicon esculentum</name>
    <dbReference type="NCBI Taxonomy" id="4081"/>
    <lineage>
        <taxon>Eukaryota</taxon>
        <taxon>Viridiplantae</taxon>
        <taxon>Streptophyta</taxon>
        <taxon>Embryophyta</taxon>
        <taxon>Tracheophyta</taxon>
        <taxon>Spermatophyta</taxon>
        <taxon>Magnoliopsida</taxon>
        <taxon>eudicotyledons</taxon>
        <taxon>Gunneridae</taxon>
        <taxon>Pentapetalae</taxon>
        <taxon>asterids</taxon>
        <taxon>lamiids</taxon>
        <taxon>Solanales</taxon>
        <taxon>Solanaceae</taxon>
        <taxon>Solanoideae</taxon>
        <taxon>Solaneae</taxon>
        <taxon>Solanum</taxon>
        <taxon>Solanum subgen. Lycopersicon</taxon>
    </lineage>
</organism>
<dbReference type="Gene3D" id="1.10.510.10">
    <property type="entry name" value="Transferase(Phosphotransferase) domain 1"/>
    <property type="match status" value="1"/>
</dbReference>
<dbReference type="EC" id="2.7.11.1" evidence="1"/>
<dbReference type="InterPro" id="IPR000719">
    <property type="entry name" value="Prot_kinase_dom"/>
</dbReference>
<dbReference type="PROSITE" id="PS50011">
    <property type="entry name" value="PROTEIN_KINASE_DOM"/>
    <property type="match status" value="1"/>
</dbReference>
<dbReference type="Pfam" id="PF00069">
    <property type="entry name" value="Pkinase"/>
    <property type="match status" value="1"/>
</dbReference>
<dbReference type="InterPro" id="IPR011009">
    <property type="entry name" value="Kinase-like_dom_sf"/>
</dbReference>
<reference evidence="10" key="1">
    <citation type="journal article" date="2012" name="Nature">
        <title>The tomato genome sequence provides insights into fleshy fruit evolution.</title>
        <authorList>
            <consortium name="Tomato Genome Consortium"/>
        </authorList>
    </citation>
    <scope>NUCLEOTIDE SEQUENCE [LARGE SCALE GENOMIC DNA]</scope>
    <source>
        <strain evidence="10">cv. Heinz 1706</strain>
    </source>
</reference>
<dbReference type="STRING" id="4081.A0A3Q7GJ42"/>
<reference evidence="10" key="2">
    <citation type="submission" date="2019-01" db="UniProtKB">
        <authorList>
            <consortium name="EnsemblPlants"/>
        </authorList>
    </citation>
    <scope>IDENTIFICATION</scope>
    <source>
        <strain evidence="10">cv. Heinz 1706</strain>
    </source>
</reference>
<keyword evidence="6" id="KW-0067">ATP-binding</keyword>
<evidence type="ECO:0000256" key="3">
    <source>
        <dbReference type="ARBA" id="ARBA00022679"/>
    </source>
</evidence>
<dbReference type="GO" id="GO:0035556">
    <property type="term" value="P:intracellular signal transduction"/>
    <property type="evidence" value="ECO:0000318"/>
    <property type="project" value="GO_Central"/>
</dbReference>
<evidence type="ECO:0000313" key="11">
    <source>
        <dbReference type="Proteomes" id="UP000004994"/>
    </source>
</evidence>
<comment type="catalytic activity">
    <reaction evidence="8">
        <text>L-seryl-[protein] + ATP = O-phospho-L-seryl-[protein] + ADP + H(+)</text>
        <dbReference type="Rhea" id="RHEA:17989"/>
        <dbReference type="Rhea" id="RHEA-COMP:9863"/>
        <dbReference type="Rhea" id="RHEA-COMP:11604"/>
        <dbReference type="ChEBI" id="CHEBI:15378"/>
        <dbReference type="ChEBI" id="CHEBI:29999"/>
        <dbReference type="ChEBI" id="CHEBI:30616"/>
        <dbReference type="ChEBI" id="CHEBI:83421"/>
        <dbReference type="ChEBI" id="CHEBI:456216"/>
        <dbReference type="EC" id="2.7.11.1"/>
    </reaction>
</comment>
<comment type="catalytic activity">
    <reaction evidence="7">
        <text>L-threonyl-[protein] + ATP = O-phospho-L-threonyl-[protein] + ADP + H(+)</text>
        <dbReference type="Rhea" id="RHEA:46608"/>
        <dbReference type="Rhea" id="RHEA-COMP:11060"/>
        <dbReference type="Rhea" id="RHEA-COMP:11605"/>
        <dbReference type="ChEBI" id="CHEBI:15378"/>
        <dbReference type="ChEBI" id="CHEBI:30013"/>
        <dbReference type="ChEBI" id="CHEBI:30616"/>
        <dbReference type="ChEBI" id="CHEBI:61977"/>
        <dbReference type="ChEBI" id="CHEBI:456216"/>
        <dbReference type="EC" id="2.7.11.1"/>
    </reaction>
</comment>
<keyword evidence="4" id="KW-0547">Nucleotide-binding</keyword>
<dbReference type="FunFam" id="3.30.200.20:FF:000075">
    <property type="entry name" value="Probable serine/threonine-protein kinase WNK1"/>
    <property type="match status" value="1"/>
</dbReference>
<dbReference type="SUPFAM" id="SSF56112">
    <property type="entry name" value="Protein kinase-like (PK-like)"/>
    <property type="match status" value="1"/>
</dbReference>
<name>A0A3Q7GJ42_SOLLC</name>
<dbReference type="PaxDb" id="4081-Solyc05g041420.2.1"/>
<evidence type="ECO:0000256" key="5">
    <source>
        <dbReference type="ARBA" id="ARBA00022777"/>
    </source>
</evidence>
<evidence type="ECO:0000256" key="1">
    <source>
        <dbReference type="ARBA" id="ARBA00012513"/>
    </source>
</evidence>
<keyword evidence="3" id="KW-0808">Transferase</keyword>
<evidence type="ECO:0000256" key="2">
    <source>
        <dbReference type="ARBA" id="ARBA00022527"/>
    </source>
</evidence>
<dbReference type="OMA" id="MCLVEMA"/>
<accession>A0A3Q7GJ42</accession>
<dbReference type="AlphaFoldDB" id="A0A3Q7GJ42"/>
<dbReference type="Gramene" id="Solyc05g041420.3.1">
    <property type="protein sequence ID" value="Solyc05g041420.3.1"/>
    <property type="gene ID" value="Solyc05g041420.3"/>
</dbReference>
<dbReference type="InParanoid" id="A0A3Q7GJ42"/>
<evidence type="ECO:0000256" key="8">
    <source>
        <dbReference type="ARBA" id="ARBA00048679"/>
    </source>
</evidence>
<keyword evidence="2" id="KW-0723">Serine/threonine-protein kinase</keyword>
<dbReference type="FunFam" id="1.10.510.10:FF:000046">
    <property type="entry name" value="probable serine/threonine-protein kinase WNK9"/>
    <property type="match status" value="1"/>
</dbReference>
<dbReference type="EnsemblPlants" id="Solyc05g041420.3.1">
    <property type="protein sequence ID" value="Solyc05g041420.3.1"/>
    <property type="gene ID" value="Solyc05g041420.3"/>
</dbReference>
<protein>
    <recommendedName>
        <fullName evidence="1">non-specific serine/threonine protein kinase</fullName>
        <ecNumber evidence="1">2.7.11.1</ecNumber>
    </recommendedName>
</protein>
<keyword evidence="5" id="KW-0418">Kinase</keyword>
<feature type="domain" description="Protein kinase" evidence="9">
    <location>
        <begin position="38"/>
        <end position="296"/>
    </location>
</feature>
<dbReference type="Proteomes" id="UP000004994">
    <property type="component" value="Chromosome 5"/>
</dbReference>
<dbReference type="PANTHER" id="PTHR13902">
    <property type="entry name" value="SERINE/THREONINE-PROTEIN KINASE WNK WITH NO LYSINE -RELATED"/>
    <property type="match status" value="1"/>
</dbReference>
<evidence type="ECO:0000256" key="6">
    <source>
        <dbReference type="ARBA" id="ARBA00022840"/>
    </source>
</evidence>
<evidence type="ECO:0000256" key="4">
    <source>
        <dbReference type="ARBA" id="ARBA00022741"/>
    </source>
</evidence>